<feature type="transmembrane region" description="Helical" evidence="1">
    <location>
        <begin position="12"/>
        <end position="30"/>
    </location>
</feature>
<dbReference type="eggNOG" id="COG0671">
    <property type="taxonomic scope" value="Bacteria"/>
</dbReference>
<evidence type="ECO:0000313" key="4">
    <source>
        <dbReference type="Proteomes" id="UP000005824"/>
    </source>
</evidence>
<protein>
    <submittedName>
        <fullName evidence="3">Phosphoesterase PA-phosphatase related</fullName>
    </submittedName>
</protein>
<dbReference type="GO" id="GO:0016020">
    <property type="term" value="C:membrane"/>
    <property type="evidence" value="ECO:0007669"/>
    <property type="project" value="UniProtKB-SubCell"/>
</dbReference>
<organism evidence="3 4">
    <name type="scientific">Chthoniobacter flavus Ellin428</name>
    <dbReference type="NCBI Taxonomy" id="497964"/>
    <lineage>
        <taxon>Bacteria</taxon>
        <taxon>Pseudomonadati</taxon>
        <taxon>Verrucomicrobiota</taxon>
        <taxon>Spartobacteria</taxon>
        <taxon>Chthoniobacterales</taxon>
        <taxon>Chthoniobacteraceae</taxon>
        <taxon>Chthoniobacter</taxon>
    </lineage>
</organism>
<evidence type="ECO:0000259" key="2">
    <source>
        <dbReference type="Pfam" id="PF14378"/>
    </source>
</evidence>
<reference evidence="3 4" key="1">
    <citation type="journal article" date="2011" name="J. Bacteriol.">
        <title>Genome sequence of Chthoniobacter flavus Ellin428, an aerobic heterotrophic soil bacterium.</title>
        <authorList>
            <person name="Kant R."/>
            <person name="van Passel M.W."/>
            <person name="Palva A."/>
            <person name="Lucas S."/>
            <person name="Lapidus A."/>
            <person name="Glavina Del Rio T."/>
            <person name="Dalin E."/>
            <person name="Tice H."/>
            <person name="Bruce D."/>
            <person name="Goodwin L."/>
            <person name="Pitluck S."/>
            <person name="Larimer F.W."/>
            <person name="Land M.L."/>
            <person name="Hauser L."/>
            <person name="Sangwan P."/>
            <person name="de Vos W.M."/>
            <person name="Janssen P.H."/>
            <person name="Smidt H."/>
        </authorList>
    </citation>
    <scope>NUCLEOTIDE SEQUENCE [LARGE SCALE GENOMIC DNA]</scope>
    <source>
        <strain evidence="3 4">Ellin428</strain>
    </source>
</reference>
<sequence>MTQMLARLRIEWRWKLWLTVALNLVFWGGYELFGRHAFFPLRPVPMTWLDRHIPFQPSPWGWIYLSQFSFTAVVPWLLTTRDGIRRYVAGFVIMMVVSFLIYLFLPTIAPWPADGGSTVPMYIILHGSGPMNAIPSLHAAFLIYMGALAWRMFGRVTPFWVILVAIVWGGAILYSTIATRQHYALDLAAGMVLGWIADALAWRGASAAATMPVRVDSASCSGAR</sequence>
<dbReference type="Pfam" id="PF14378">
    <property type="entry name" value="PAP2_3"/>
    <property type="match status" value="1"/>
</dbReference>
<gene>
    <name evidence="3" type="ORF">CfE428DRAFT_1233</name>
</gene>
<feature type="transmembrane region" description="Helical" evidence="1">
    <location>
        <begin position="157"/>
        <end position="177"/>
    </location>
</feature>
<dbReference type="Gene3D" id="1.20.144.10">
    <property type="entry name" value="Phosphatidic acid phosphatase type 2/haloperoxidase"/>
    <property type="match status" value="1"/>
</dbReference>
<proteinExistence type="predicted"/>
<feature type="transmembrane region" description="Helical" evidence="1">
    <location>
        <begin position="133"/>
        <end position="150"/>
    </location>
</feature>
<dbReference type="InParanoid" id="B4CXE2"/>
<comment type="caution">
    <text evidence="3">The sequence shown here is derived from an EMBL/GenBank/DDBJ whole genome shotgun (WGS) entry which is preliminary data.</text>
</comment>
<name>B4CXE2_9BACT</name>
<dbReference type="AlphaFoldDB" id="B4CXE2"/>
<dbReference type="EMBL" id="ABVL01000003">
    <property type="protein sequence ID" value="EDY20940.1"/>
    <property type="molecule type" value="Genomic_DNA"/>
</dbReference>
<feature type="transmembrane region" description="Helical" evidence="1">
    <location>
        <begin position="91"/>
        <end position="113"/>
    </location>
</feature>
<dbReference type="RefSeq" id="WP_006978559.1">
    <property type="nucleotide sequence ID" value="NZ_ABVL01000003.1"/>
</dbReference>
<dbReference type="InterPro" id="IPR026841">
    <property type="entry name" value="Aur1/Ipt1"/>
</dbReference>
<accession>B4CXE2</accession>
<keyword evidence="1" id="KW-1133">Transmembrane helix</keyword>
<feature type="transmembrane region" description="Helical" evidence="1">
    <location>
        <begin position="60"/>
        <end position="79"/>
    </location>
</feature>
<feature type="domain" description="Inositolphosphotransferase Aur1/Ipt1" evidence="2">
    <location>
        <begin position="48"/>
        <end position="197"/>
    </location>
</feature>
<dbReference type="STRING" id="497964.CfE428DRAFT_1233"/>
<keyword evidence="4" id="KW-1185">Reference proteome</keyword>
<dbReference type="Proteomes" id="UP000005824">
    <property type="component" value="Unassembled WGS sequence"/>
</dbReference>
<evidence type="ECO:0000256" key="1">
    <source>
        <dbReference type="SAM" id="Phobius"/>
    </source>
</evidence>
<keyword evidence="1" id="KW-0812">Transmembrane</keyword>
<feature type="transmembrane region" description="Helical" evidence="1">
    <location>
        <begin position="183"/>
        <end position="202"/>
    </location>
</feature>
<evidence type="ECO:0000313" key="3">
    <source>
        <dbReference type="EMBL" id="EDY20940.1"/>
    </source>
</evidence>
<keyword evidence="1" id="KW-0472">Membrane</keyword>